<dbReference type="Proteomes" id="UP000824241">
    <property type="component" value="Unassembled WGS sequence"/>
</dbReference>
<reference evidence="6" key="2">
    <citation type="journal article" date="2021" name="PeerJ">
        <title>Extensive microbial diversity within the chicken gut microbiome revealed by metagenomics and culture.</title>
        <authorList>
            <person name="Gilroy R."/>
            <person name="Ravi A."/>
            <person name="Getino M."/>
            <person name="Pursley I."/>
            <person name="Horton D.L."/>
            <person name="Alikhan N.F."/>
            <person name="Baker D."/>
            <person name="Gharbi K."/>
            <person name="Hall N."/>
            <person name="Watson M."/>
            <person name="Adriaenssens E.M."/>
            <person name="Foster-Nyarko E."/>
            <person name="Jarju S."/>
            <person name="Secka A."/>
            <person name="Antonio M."/>
            <person name="Oren A."/>
            <person name="Chaudhuri R.R."/>
            <person name="La Ragione R."/>
            <person name="Hildebrand F."/>
            <person name="Pallen M.J."/>
        </authorList>
    </citation>
    <scope>NUCLEOTIDE SEQUENCE</scope>
    <source>
        <strain evidence="6">CHK189-12415</strain>
    </source>
</reference>
<dbReference type="SUPFAM" id="SSF55874">
    <property type="entry name" value="ATPase domain of HSP90 chaperone/DNA topoisomerase II/histidine kinase"/>
    <property type="match status" value="1"/>
</dbReference>
<evidence type="ECO:0000256" key="1">
    <source>
        <dbReference type="ARBA" id="ARBA00000085"/>
    </source>
</evidence>
<dbReference type="InterPro" id="IPR003594">
    <property type="entry name" value="HATPase_dom"/>
</dbReference>
<evidence type="ECO:0000256" key="3">
    <source>
        <dbReference type="ARBA" id="ARBA00022777"/>
    </source>
</evidence>
<dbReference type="Pfam" id="PF02518">
    <property type="entry name" value="HATPase_c"/>
    <property type="match status" value="1"/>
</dbReference>
<dbReference type="InterPro" id="IPR004358">
    <property type="entry name" value="Sig_transdc_His_kin-like_C"/>
</dbReference>
<dbReference type="GO" id="GO:0000160">
    <property type="term" value="P:phosphorelay signal transduction system"/>
    <property type="evidence" value="ECO:0007669"/>
    <property type="project" value="UniProtKB-KW"/>
</dbReference>
<reference evidence="6" key="1">
    <citation type="submission" date="2020-10" db="EMBL/GenBank/DDBJ databases">
        <authorList>
            <person name="Gilroy R."/>
        </authorList>
    </citation>
    <scope>NUCLEOTIDE SEQUENCE</scope>
    <source>
        <strain evidence="6">CHK189-12415</strain>
    </source>
</reference>
<keyword evidence="3 6" id="KW-0418">Kinase</keyword>
<dbReference type="InterPro" id="IPR005467">
    <property type="entry name" value="His_kinase_dom"/>
</dbReference>
<dbReference type="PRINTS" id="PR00344">
    <property type="entry name" value="BCTRLSENSOR"/>
</dbReference>
<comment type="catalytic activity">
    <reaction evidence="1">
        <text>ATP + protein L-histidine = ADP + protein N-phospho-L-histidine.</text>
        <dbReference type="EC" id="2.7.13.3"/>
    </reaction>
</comment>
<dbReference type="EMBL" id="DVHA01000023">
    <property type="protein sequence ID" value="HIR60101.1"/>
    <property type="molecule type" value="Genomic_DNA"/>
</dbReference>
<keyword evidence="4" id="KW-0902">Two-component regulatory system</keyword>
<dbReference type="AlphaFoldDB" id="A0A9D1DW50"/>
<dbReference type="Gene3D" id="3.30.565.10">
    <property type="entry name" value="Histidine kinase-like ATPase, C-terminal domain"/>
    <property type="match status" value="1"/>
</dbReference>
<evidence type="ECO:0000256" key="2">
    <source>
        <dbReference type="ARBA" id="ARBA00012438"/>
    </source>
</evidence>
<evidence type="ECO:0000313" key="6">
    <source>
        <dbReference type="EMBL" id="HIR60101.1"/>
    </source>
</evidence>
<organism evidence="6 7">
    <name type="scientific">Candidatus Faecivivens stercoravium</name>
    <dbReference type="NCBI Taxonomy" id="2840803"/>
    <lineage>
        <taxon>Bacteria</taxon>
        <taxon>Bacillati</taxon>
        <taxon>Bacillota</taxon>
        <taxon>Clostridia</taxon>
        <taxon>Eubacteriales</taxon>
        <taxon>Oscillospiraceae</taxon>
        <taxon>Oscillospiraceae incertae sedis</taxon>
        <taxon>Candidatus Faecivivens</taxon>
    </lineage>
</organism>
<evidence type="ECO:0000313" key="7">
    <source>
        <dbReference type="Proteomes" id="UP000824241"/>
    </source>
</evidence>
<name>A0A9D1DW50_9FIRM</name>
<dbReference type="SMART" id="SM00387">
    <property type="entry name" value="HATPase_c"/>
    <property type="match status" value="1"/>
</dbReference>
<comment type="caution">
    <text evidence="6">The sequence shown here is derived from an EMBL/GenBank/DDBJ whole genome shotgun (WGS) entry which is preliminary data.</text>
</comment>
<dbReference type="PROSITE" id="PS50109">
    <property type="entry name" value="HIS_KIN"/>
    <property type="match status" value="1"/>
</dbReference>
<dbReference type="EC" id="2.7.13.3" evidence="2"/>
<proteinExistence type="predicted"/>
<keyword evidence="3 6" id="KW-0808">Transferase</keyword>
<evidence type="ECO:0000256" key="4">
    <source>
        <dbReference type="ARBA" id="ARBA00023012"/>
    </source>
</evidence>
<feature type="domain" description="Histidine kinase" evidence="5">
    <location>
        <begin position="1"/>
        <end position="106"/>
    </location>
</feature>
<dbReference type="GO" id="GO:0004673">
    <property type="term" value="F:protein histidine kinase activity"/>
    <property type="evidence" value="ECO:0007669"/>
    <property type="project" value="UniProtKB-EC"/>
</dbReference>
<sequence length="186" mass="20371">MQELSLNVLDIAQNSVRANATLVTITMEEDSAAGTLRISIADDGCGMSKEQVARVMDPFFTTRTTRKVGLGIPFFKLTAEATGGSFSIDSTLGVGTTTTAFYHTGHIDMMPVGDMVSTMVTLISMNPKMDFVYRHTLDGREFVLDTREIKAVLEDVPIDSPEVVLFIRDSLTEGEEELKNPETVNL</sequence>
<accession>A0A9D1DW50</accession>
<evidence type="ECO:0000259" key="5">
    <source>
        <dbReference type="PROSITE" id="PS50109"/>
    </source>
</evidence>
<gene>
    <name evidence="6" type="ORF">IAB37_00770</name>
</gene>
<protein>
    <recommendedName>
        <fullName evidence="2">histidine kinase</fullName>
        <ecNumber evidence="2">2.7.13.3</ecNumber>
    </recommendedName>
</protein>
<dbReference type="InterPro" id="IPR036890">
    <property type="entry name" value="HATPase_C_sf"/>
</dbReference>